<dbReference type="STRING" id="1454201.NMS_2501"/>
<evidence type="ECO:0000256" key="2">
    <source>
        <dbReference type="ARBA" id="ARBA00047806"/>
    </source>
</evidence>
<feature type="active site" evidence="4">
    <location>
        <position position="9"/>
    </location>
</feature>
<dbReference type="Gene3D" id="3.30.1060.10">
    <property type="entry name" value="Peptide methionine sulphoxide reductase MsrA"/>
    <property type="match status" value="1"/>
</dbReference>
<name>W8VSU2_9FLAO</name>
<evidence type="ECO:0000256" key="1">
    <source>
        <dbReference type="ARBA" id="ARBA00023002"/>
    </source>
</evidence>
<dbReference type="HAMAP" id="MF_01401">
    <property type="entry name" value="MsrA"/>
    <property type="match status" value="1"/>
</dbReference>
<dbReference type="OrthoDB" id="4174719at2"/>
<dbReference type="GO" id="GO:0008113">
    <property type="term" value="F:peptide-methionine (S)-S-oxide reductase activity"/>
    <property type="evidence" value="ECO:0007669"/>
    <property type="project" value="UniProtKB-UniRule"/>
</dbReference>
<comment type="catalytic activity">
    <reaction evidence="2 4">
        <text>L-methionyl-[protein] + [thioredoxin]-disulfide + H2O = L-methionyl-(S)-S-oxide-[protein] + [thioredoxin]-dithiol</text>
        <dbReference type="Rhea" id="RHEA:14217"/>
        <dbReference type="Rhea" id="RHEA-COMP:10698"/>
        <dbReference type="Rhea" id="RHEA-COMP:10700"/>
        <dbReference type="Rhea" id="RHEA-COMP:12313"/>
        <dbReference type="Rhea" id="RHEA-COMP:12315"/>
        <dbReference type="ChEBI" id="CHEBI:15377"/>
        <dbReference type="ChEBI" id="CHEBI:16044"/>
        <dbReference type="ChEBI" id="CHEBI:29950"/>
        <dbReference type="ChEBI" id="CHEBI:44120"/>
        <dbReference type="ChEBI" id="CHEBI:50058"/>
        <dbReference type="EC" id="1.8.4.11"/>
    </reaction>
</comment>
<comment type="function">
    <text evidence="4">Has an important function as a repair enzyme for proteins that have been inactivated by oxidation. Catalyzes the reversible oxidation-reduction of methionine sulfoxide in proteins to methionine.</text>
</comment>
<accession>W8VSU2</accession>
<dbReference type="GO" id="GO:0033744">
    <property type="term" value="F:L-methionine:thioredoxin-disulfide S-oxidoreductase activity"/>
    <property type="evidence" value="ECO:0007669"/>
    <property type="project" value="RHEA"/>
</dbReference>
<dbReference type="PANTHER" id="PTHR43774:SF1">
    <property type="entry name" value="PEPTIDE METHIONINE SULFOXIDE REDUCTASE MSRA 2"/>
    <property type="match status" value="1"/>
</dbReference>
<dbReference type="SUPFAM" id="SSF55068">
    <property type="entry name" value="Peptide methionine sulfoxide reductase"/>
    <property type="match status" value="1"/>
</dbReference>
<keyword evidence="7" id="KW-1185">Reference proteome</keyword>
<dbReference type="AlphaFoldDB" id="W8VSU2"/>
<evidence type="ECO:0000313" key="7">
    <source>
        <dbReference type="Proteomes" id="UP000031760"/>
    </source>
</evidence>
<dbReference type="KEGG" id="nmf:NMS_2501"/>
<dbReference type="InterPro" id="IPR036509">
    <property type="entry name" value="Met_Sox_Rdtase_MsrA_sf"/>
</dbReference>
<dbReference type="InterPro" id="IPR002569">
    <property type="entry name" value="Met_Sox_Rdtase_MsrA_dom"/>
</dbReference>
<evidence type="ECO:0000313" key="6">
    <source>
        <dbReference type="EMBL" id="BAO56510.1"/>
    </source>
</evidence>
<evidence type="ECO:0000256" key="3">
    <source>
        <dbReference type="ARBA" id="ARBA00048782"/>
    </source>
</evidence>
<protein>
    <recommendedName>
        <fullName evidence="4">Peptide methionine sulfoxide reductase MsrA</fullName>
        <shortName evidence="4">Protein-methionine-S-oxide reductase</shortName>
        <ecNumber evidence="4">1.8.4.11</ecNumber>
    </recommendedName>
    <alternativeName>
        <fullName evidence="4">Peptide-methionine (S)-S-oxide reductase</fullName>
        <shortName evidence="4">Peptide Met(O) reductase</shortName>
    </alternativeName>
</protein>
<organism evidence="6 7">
    <name type="scientific">Nonlabens marinus S1-08</name>
    <dbReference type="NCBI Taxonomy" id="1454201"/>
    <lineage>
        <taxon>Bacteria</taxon>
        <taxon>Pseudomonadati</taxon>
        <taxon>Bacteroidota</taxon>
        <taxon>Flavobacteriia</taxon>
        <taxon>Flavobacteriales</taxon>
        <taxon>Flavobacteriaceae</taxon>
        <taxon>Nonlabens</taxon>
    </lineage>
</organism>
<dbReference type="NCBIfam" id="TIGR00401">
    <property type="entry name" value="msrA"/>
    <property type="match status" value="1"/>
</dbReference>
<evidence type="ECO:0000256" key="4">
    <source>
        <dbReference type="HAMAP-Rule" id="MF_01401"/>
    </source>
</evidence>
<dbReference type="PANTHER" id="PTHR43774">
    <property type="entry name" value="PEPTIDE METHIONINE SULFOXIDE REDUCTASE"/>
    <property type="match status" value="1"/>
</dbReference>
<dbReference type="RefSeq" id="WP_041497004.1">
    <property type="nucleotide sequence ID" value="NZ_AP014548.1"/>
</dbReference>
<feature type="domain" description="Peptide methionine sulphoxide reductase MsrA" evidence="5">
    <location>
        <begin position="2"/>
        <end position="155"/>
    </location>
</feature>
<dbReference type="Proteomes" id="UP000031760">
    <property type="component" value="Chromosome"/>
</dbReference>
<dbReference type="Pfam" id="PF01625">
    <property type="entry name" value="PMSR"/>
    <property type="match status" value="1"/>
</dbReference>
<keyword evidence="1 4" id="KW-0560">Oxidoreductase</keyword>
<dbReference type="EMBL" id="AP014548">
    <property type="protein sequence ID" value="BAO56510.1"/>
    <property type="molecule type" value="Genomic_DNA"/>
</dbReference>
<dbReference type="HOGENOM" id="CLU_031040_10_0_10"/>
<sequence>MEAILAGGCFWCTEAVFQRVKGVTSVEPGFCGGNIKNPPYREVVQGRTGHAEAIRIVYDESIVSYSNLLEVFMATHDPTTLNRQGYDIGSHYRSAIFYVNEEQEKIARDYVEDLEESGEFDDPIVTEIAPGSAFYPAEKHHENYYNNNRDQDYCQIIIDPKIRKLLSKHADLAITS</sequence>
<proteinExistence type="inferred from homology"/>
<comment type="catalytic activity">
    <reaction evidence="3 4">
        <text>[thioredoxin]-disulfide + L-methionine + H2O = L-methionine (S)-S-oxide + [thioredoxin]-dithiol</text>
        <dbReference type="Rhea" id="RHEA:19993"/>
        <dbReference type="Rhea" id="RHEA-COMP:10698"/>
        <dbReference type="Rhea" id="RHEA-COMP:10700"/>
        <dbReference type="ChEBI" id="CHEBI:15377"/>
        <dbReference type="ChEBI" id="CHEBI:29950"/>
        <dbReference type="ChEBI" id="CHEBI:50058"/>
        <dbReference type="ChEBI" id="CHEBI:57844"/>
        <dbReference type="ChEBI" id="CHEBI:58772"/>
        <dbReference type="EC" id="1.8.4.11"/>
    </reaction>
</comment>
<gene>
    <name evidence="4" type="primary">msrA</name>
    <name evidence="6" type="ORF">NMS_2501</name>
</gene>
<evidence type="ECO:0000259" key="5">
    <source>
        <dbReference type="Pfam" id="PF01625"/>
    </source>
</evidence>
<dbReference type="EC" id="1.8.4.11" evidence="4"/>
<reference evidence="6 7" key="1">
    <citation type="journal article" date="2014" name="Proc. Natl. Acad. Sci. U.S.A.">
        <title>Functional characterization of flavobacteria rhodopsins reveals a unique class of light-driven chloride pump in bacteria.</title>
        <authorList>
            <person name="Yoshizawa S."/>
            <person name="Kumagai Y."/>
            <person name="Kim H."/>
            <person name="Ogura Y."/>
            <person name="Hayashi T."/>
            <person name="Iwasaki W."/>
            <person name="DeLong E.F."/>
            <person name="Kogure K."/>
        </authorList>
    </citation>
    <scope>NUCLEOTIDE SEQUENCE [LARGE SCALE GENOMIC DNA]</scope>
    <source>
        <strain evidence="6 7">S1-08</strain>
    </source>
</reference>
<comment type="similarity">
    <text evidence="4">Belongs to the MsrA Met sulfoxide reductase family.</text>
</comment>